<dbReference type="InterPro" id="IPR002347">
    <property type="entry name" value="SDR_fam"/>
</dbReference>
<name>A0ABW5WWJ8_9STAP</name>
<dbReference type="EMBL" id="JBHUOQ010000001">
    <property type="protein sequence ID" value="MFD2829721.1"/>
    <property type="molecule type" value="Genomic_DNA"/>
</dbReference>
<gene>
    <name evidence="2" type="ORF">ACFSX4_04515</name>
</gene>
<protein>
    <submittedName>
        <fullName evidence="2">SDR family NAD(P)-dependent oxidoreductase</fullName>
        <ecNumber evidence="2">1.1.1.-</ecNumber>
    </submittedName>
</protein>
<dbReference type="InterPro" id="IPR036291">
    <property type="entry name" value="NAD(P)-bd_dom_sf"/>
</dbReference>
<sequence length="228" mass="25175">MNKYVIVGATGDIGQSIHKALSKDSVITISKSRMPEYESEHHFLDVSKAVTEEEVHELFKNTDTIDGLIWAPGITLFKMLEDTELSEVDTQYHISIRSLIVFIKVLLPKLKQSKHGRIVVISSVWGRVGASFESIYSAMKGAEESLVKSLAKELAGTSVTVNAVAPGVVRGKMTDELGSSDLEYLLDELPQHRMIEPDEITHSVLYLLNKNASSVTGEILNINGGWYT</sequence>
<dbReference type="Pfam" id="PF13561">
    <property type="entry name" value="adh_short_C2"/>
    <property type="match status" value="1"/>
</dbReference>
<evidence type="ECO:0000256" key="1">
    <source>
        <dbReference type="ARBA" id="ARBA00006484"/>
    </source>
</evidence>
<dbReference type="PRINTS" id="PR00080">
    <property type="entry name" value="SDRFAMILY"/>
</dbReference>
<accession>A0ABW5WWJ8</accession>
<evidence type="ECO:0000313" key="3">
    <source>
        <dbReference type="Proteomes" id="UP001597519"/>
    </source>
</evidence>
<keyword evidence="3" id="KW-1185">Reference proteome</keyword>
<dbReference type="RefSeq" id="WP_377771978.1">
    <property type="nucleotide sequence ID" value="NZ_JBHUOQ010000001.1"/>
</dbReference>
<evidence type="ECO:0000313" key="2">
    <source>
        <dbReference type="EMBL" id="MFD2829721.1"/>
    </source>
</evidence>
<dbReference type="CDD" id="cd05233">
    <property type="entry name" value="SDR_c"/>
    <property type="match status" value="1"/>
</dbReference>
<keyword evidence="2" id="KW-0560">Oxidoreductase</keyword>
<dbReference type="Proteomes" id="UP001597519">
    <property type="component" value="Unassembled WGS sequence"/>
</dbReference>
<dbReference type="InterPro" id="IPR050259">
    <property type="entry name" value="SDR"/>
</dbReference>
<dbReference type="Gene3D" id="3.40.50.720">
    <property type="entry name" value="NAD(P)-binding Rossmann-like Domain"/>
    <property type="match status" value="1"/>
</dbReference>
<dbReference type="GO" id="GO:0016491">
    <property type="term" value="F:oxidoreductase activity"/>
    <property type="evidence" value="ECO:0007669"/>
    <property type="project" value="UniProtKB-KW"/>
</dbReference>
<proteinExistence type="inferred from homology"/>
<comment type="caution">
    <text evidence="2">The sequence shown here is derived from an EMBL/GenBank/DDBJ whole genome shotgun (WGS) entry which is preliminary data.</text>
</comment>
<dbReference type="PANTHER" id="PTHR42879">
    <property type="entry name" value="3-OXOACYL-(ACYL-CARRIER-PROTEIN) REDUCTASE"/>
    <property type="match status" value="1"/>
</dbReference>
<reference evidence="3" key="1">
    <citation type="journal article" date="2019" name="Int. J. Syst. Evol. Microbiol.">
        <title>The Global Catalogue of Microorganisms (GCM) 10K type strain sequencing project: providing services to taxonomists for standard genome sequencing and annotation.</title>
        <authorList>
            <consortium name="The Broad Institute Genomics Platform"/>
            <consortium name="The Broad Institute Genome Sequencing Center for Infectious Disease"/>
            <person name="Wu L."/>
            <person name="Ma J."/>
        </authorList>
    </citation>
    <scope>NUCLEOTIDE SEQUENCE [LARGE SCALE GENOMIC DNA]</scope>
    <source>
        <strain evidence="3">KCTC 33575</strain>
    </source>
</reference>
<dbReference type="PRINTS" id="PR00081">
    <property type="entry name" value="GDHRDH"/>
</dbReference>
<dbReference type="PANTHER" id="PTHR42879:SF2">
    <property type="entry name" value="3-OXOACYL-[ACYL-CARRIER-PROTEIN] REDUCTASE FABG"/>
    <property type="match status" value="1"/>
</dbReference>
<organism evidence="2 3">
    <name type="scientific">Corticicoccus populi</name>
    <dbReference type="NCBI Taxonomy" id="1812821"/>
    <lineage>
        <taxon>Bacteria</taxon>
        <taxon>Bacillati</taxon>
        <taxon>Bacillota</taxon>
        <taxon>Bacilli</taxon>
        <taxon>Bacillales</taxon>
        <taxon>Staphylococcaceae</taxon>
        <taxon>Corticicoccus</taxon>
    </lineage>
</organism>
<dbReference type="SUPFAM" id="SSF51735">
    <property type="entry name" value="NAD(P)-binding Rossmann-fold domains"/>
    <property type="match status" value="1"/>
</dbReference>
<comment type="similarity">
    <text evidence="1">Belongs to the short-chain dehydrogenases/reductases (SDR) family.</text>
</comment>
<dbReference type="EC" id="1.1.1.-" evidence="2"/>